<dbReference type="InterPro" id="IPR038731">
    <property type="entry name" value="RgtA/B/C-like"/>
</dbReference>
<keyword evidence="1" id="KW-1133">Transmembrane helix</keyword>
<evidence type="ECO:0000256" key="1">
    <source>
        <dbReference type="SAM" id="Phobius"/>
    </source>
</evidence>
<dbReference type="GO" id="GO:0016757">
    <property type="term" value="F:glycosyltransferase activity"/>
    <property type="evidence" value="ECO:0007669"/>
    <property type="project" value="UniProtKB-KW"/>
</dbReference>
<organism evidence="3">
    <name type="scientific">Neobacillus citreus</name>
    <dbReference type="NCBI Taxonomy" id="2833578"/>
    <lineage>
        <taxon>Bacteria</taxon>
        <taxon>Bacillati</taxon>
        <taxon>Bacillota</taxon>
        <taxon>Bacilli</taxon>
        <taxon>Bacillales</taxon>
        <taxon>Bacillaceae</taxon>
        <taxon>Neobacillus</taxon>
    </lineage>
</organism>
<reference evidence="3" key="1">
    <citation type="submission" date="2021-05" db="EMBL/GenBank/DDBJ databases">
        <title>Novel Bacillus species.</title>
        <authorList>
            <person name="Liu G."/>
        </authorList>
    </citation>
    <scope>NUCLEOTIDE SEQUENCE</scope>
    <source>
        <strain evidence="3 5">FJAT-50051</strain>
    </source>
</reference>
<dbReference type="EMBL" id="JAGYPE020000015">
    <property type="protein sequence ID" value="MCH6266007.1"/>
    <property type="molecule type" value="Genomic_DNA"/>
</dbReference>
<dbReference type="EC" id="2.4.-.-" evidence="3"/>
<dbReference type="AlphaFoldDB" id="A0A942T1V7"/>
<gene>
    <name evidence="4" type="ORF">KHB02_010770</name>
    <name evidence="3" type="ORF">KHB02_24395</name>
</gene>
<name>A0A942T1V7_9BACI</name>
<feature type="transmembrane region" description="Helical" evidence="1">
    <location>
        <begin position="62"/>
        <end position="80"/>
    </location>
</feature>
<evidence type="ECO:0000313" key="4">
    <source>
        <dbReference type="EMBL" id="MCH6266007.1"/>
    </source>
</evidence>
<feature type="domain" description="Glycosyltransferase RgtA/B/C/D-like" evidence="2">
    <location>
        <begin position="122"/>
        <end position="271"/>
    </location>
</feature>
<dbReference type="EMBL" id="JAGYPE010000004">
    <property type="protein sequence ID" value="MBS4184542.1"/>
    <property type="molecule type" value="Genomic_DNA"/>
</dbReference>
<sequence length="438" mass="50792">MSFPLLRNINQISPILIIYILLTFIASSITNAPVHSIAFCYILILFFFLNNIKLLRKRNYQIIYTILFAVTNSLLIYQATNKNLPLGGVDWWNFNNQAMALLNESHNLVSFLLNENNLFSKLVAIIYLIFGPNTEQIYFFIFLTSLLVFNYIYKTAYLLLNNNNKASLAALIWSIWPSEIIHSITFLREMPIQLFFIMSLYYFISFINKRNILFFFLAIAFSIFTAMMHSGMIGVVVSYLFIGVSILGNKRSSMFSPVRITIFIAVVMVLVNSPIGEAMTLKFQNIDSIDDVIDKKQRVEGNTAYITSTPQNSMDLLLQTPYRLLMFALAPLPWQVYSFGTLLSWMLDGLLRIVVVWKLFEFFKLFKPNSENEHVYKYLFILIVIFTYLIFSWGTQNYGTAIRHRLKIFPMEIILIFPYLEMVKSRMSFKNKLKGGGA</sequence>
<feature type="transmembrane region" description="Helical" evidence="1">
    <location>
        <begin position="375"/>
        <end position="394"/>
    </location>
</feature>
<dbReference type="RefSeq" id="WP_213144414.1">
    <property type="nucleotide sequence ID" value="NZ_JAGYPE020000015.1"/>
</dbReference>
<protein>
    <submittedName>
        <fullName evidence="3">Glycosyltransferase family 39 protein</fullName>
        <ecNumber evidence="3">2.4.-.-</ecNumber>
    </submittedName>
</protein>
<dbReference type="Pfam" id="PF13231">
    <property type="entry name" value="PMT_2"/>
    <property type="match status" value="1"/>
</dbReference>
<feature type="transmembrane region" description="Helical" evidence="1">
    <location>
        <begin position="320"/>
        <end position="337"/>
    </location>
</feature>
<keyword evidence="5" id="KW-1185">Reference proteome</keyword>
<keyword evidence="3" id="KW-0808">Transferase</keyword>
<feature type="transmembrane region" description="Helical" evidence="1">
    <location>
        <begin position="108"/>
        <end position="130"/>
    </location>
</feature>
<feature type="transmembrane region" description="Helical" evidence="1">
    <location>
        <begin position="137"/>
        <end position="160"/>
    </location>
</feature>
<feature type="transmembrane region" description="Helical" evidence="1">
    <location>
        <begin position="254"/>
        <end position="275"/>
    </location>
</feature>
<comment type="caution">
    <text evidence="3">The sequence shown here is derived from an EMBL/GenBank/DDBJ whole genome shotgun (WGS) entry which is preliminary data.</text>
</comment>
<keyword evidence="1" id="KW-0472">Membrane</keyword>
<evidence type="ECO:0000313" key="3">
    <source>
        <dbReference type="EMBL" id="MBS4184542.1"/>
    </source>
</evidence>
<feature type="transmembrane region" description="Helical" evidence="1">
    <location>
        <begin position="211"/>
        <end position="242"/>
    </location>
</feature>
<feature type="transmembrane region" description="Helical" evidence="1">
    <location>
        <begin position="12"/>
        <end position="30"/>
    </location>
</feature>
<feature type="transmembrane region" description="Helical" evidence="1">
    <location>
        <begin position="180"/>
        <end position="204"/>
    </location>
</feature>
<proteinExistence type="predicted"/>
<evidence type="ECO:0000259" key="2">
    <source>
        <dbReference type="Pfam" id="PF13231"/>
    </source>
</evidence>
<dbReference type="Proteomes" id="UP000677265">
    <property type="component" value="Unassembled WGS sequence"/>
</dbReference>
<evidence type="ECO:0000313" key="5">
    <source>
        <dbReference type="Proteomes" id="UP000677265"/>
    </source>
</evidence>
<accession>A0A942T1V7</accession>
<keyword evidence="3" id="KW-0328">Glycosyltransferase</keyword>
<keyword evidence="1" id="KW-0812">Transmembrane</keyword>